<reference evidence="2 3" key="1">
    <citation type="submission" date="2020-08" db="EMBL/GenBank/DDBJ databases">
        <title>Genomic Encyclopedia of Type Strains, Phase IV (KMG-IV): sequencing the most valuable type-strain genomes for metagenomic binning, comparative biology and taxonomic classification.</title>
        <authorList>
            <person name="Goeker M."/>
        </authorList>
    </citation>
    <scope>NUCLEOTIDE SEQUENCE [LARGE SCALE GENOMIC DNA]</scope>
    <source>
        <strain evidence="2 3">DSM 23240</strain>
    </source>
</reference>
<dbReference type="AlphaFoldDB" id="A0A840RVU8"/>
<keyword evidence="1" id="KW-0472">Membrane</keyword>
<sequence>MTIFDFMHAHMVVGPILFLFISLLISLAVRRAMRNFVVMICGWPPEHLDADGRHGEDY</sequence>
<keyword evidence="1" id="KW-1133">Transmembrane helix</keyword>
<comment type="caution">
    <text evidence="2">The sequence shown here is derived from an EMBL/GenBank/DDBJ whole genome shotgun (WGS) entry which is preliminary data.</text>
</comment>
<proteinExistence type="predicted"/>
<feature type="transmembrane region" description="Helical" evidence="1">
    <location>
        <begin position="6"/>
        <end position="29"/>
    </location>
</feature>
<dbReference type="EMBL" id="JACHHQ010000005">
    <property type="protein sequence ID" value="MBB5200794.1"/>
    <property type="molecule type" value="Genomic_DNA"/>
</dbReference>
<dbReference type="Proteomes" id="UP000571084">
    <property type="component" value="Unassembled WGS sequence"/>
</dbReference>
<keyword evidence="3" id="KW-1185">Reference proteome</keyword>
<organism evidence="2 3">
    <name type="scientific">Glaciimonas immobilis</name>
    <dbReference type="NCBI Taxonomy" id="728004"/>
    <lineage>
        <taxon>Bacteria</taxon>
        <taxon>Pseudomonadati</taxon>
        <taxon>Pseudomonadota</taxon>
        <taxon>Betaproteobacteria</taxon>
        <taxon>Burkholderiales</taxon>
        <taxon>Oxalobacteraceae</taxon>
        <taxon>Glaciimonas</taxon>
    </lineage>
</organism>
<gene>
    <name evidence="2" type="ORF">HNR39_002636</name>
</gene>
<accession>A0A840RVU8</accession>
<protein>
    <submittedName>
        <fullName evidence="2">Uncharacterized protein</fullName>
    </submittedName>
</protein>
<evidence type="ECO:0000256" key="1">
    <source>
        <dbReference type="SAM" id="Phobius"/>
    </source>
</evidence>
<keyword evidence="1" id="KW-0812">Transmembrane</keyword>
<evidence type="ECO:0000313" key="2">
    <source>
        <dbReference type="EMBL" id="MBB5200794.1"/>
    </source>
</evidence>
<evidence type="ECO:0000313" key="3">
    <source>
        <dbReference type="Proteomes" id="UP000571084"/>
    </source>
</evidence>
<name>A0A840RVU8_9BURK</name>